<gene>
    <name evidence="2" type="ORF">GCM10012282_68960</name>
</gene>
<proteinExistence type="predicted"/>
<evidence type="ECO:0000259" key="1">
    <source>
        <dbReference type="Pfam" id="PF12697"/>
    </source>
</evidence>
<evidence type="ECO:0000313" key="3">
    <source>
        <dbReference type="Proteomes" id="UP000625682"/>
    </source>
</evidence>
<evidence type="ECO:0000313" key="2">
    <source>
        <dbReference type="EMBL" id="GGJ61902.1"/>
    </source>
</evidence>
<dbReference type="InterPro" id="IPR029058">
    <property type="entry name" value="AB_hydrolase_fold"/>
</dbReference>
<dbReference type="SUPFAM" id="SSF53474">
    <property type="entry name" value="alpha/beta-Hydrolases"/>
    <property type="match status" value="1"/>
</dbReference>
<feature type="domain" description="AB hydrolase-1" evidence="1">
    <location>
        <begin position="35"/>
        <end position="221"/>
    </location>
</feature>
<protein>
    <recommendedName>
        <fullName evidence="1">AB hydrolase-1 domain-containing protein</fullName>
    </recommendedName>
</protein>
<keyword evidence="3" id="KW-1185">Reference proteome</keyword>
<dbReference type="Gene3D" id="3.40.50.1820">
    <property type="entry name" value="alpha/beta hydrolase"/>
    <property type="match status" value="1"/>
</dbReference>
<reference evidence="2" key="2">
    <citation type="submission" date="2020-09" db="EMBL/GenBank/DDBJ databases">
        <authorList>
            <person name="Sun Q."/>
            <person name="Zhou Y."/>
        </authorList>
    </citation>
    <scope>NUCLEOTIDE SEQUENCE</scope>
    <source>
        <strain evidence="2">CGMCC 4.7272</strain>
    </source>
</reference>
<dbReference type="Proteomes" id="UP000625682">
    <property type="component" value="Unassembled WGS sequence"/>
</dbReference>
<dbReference type="InterPro" id="IPR000073">
    <property type="entry name" value="AB_hydrolase_1"/>
</dbReference>
<name>A0A917P505_9ACTN</name>
<sequence length="242" mass="26067">MQQDERSEQDRTGFLPEPGSTLLLRRRPAVPRAAVLVLHGGQATSERRARPWQLAALRMDPVVRAVTAELPHQDVLVAQVRYRLRGWNAGRADPVRDTVEALRDLAALAGPLPTVLLGHSMGGRAALRAAGHPQVCGVVALAPWWPPGEPVEQTAGRHVVALHGERDRVTSPADAADCVRRARGTAARAGMAFIGGADHAMLHRARFWHRTTAALVAHLLDPDGTPDPLPDECYGNGGFPVL</sequence>
<dbReference type="EMBL" id="BMMU01000033">
    <property type="protein sequence ID" value="GGJ61902.1"/>
    <property type="molecule type" value="Genomic_DNA"/>
</dbReference>
<dbReference type="Pfam" id="PF12697">
    <property type="entry name" value="Abhydrolase_6"/>
    <property type="match status" value="1"/>
</dbReference>
<dbReference type="AlphaFoldDB" id="A0A917P505"/>
<reference evidence="2" key="1">
    <citation type="journal article" date="2014" name="Int. J. Syst. Evol. Microbiol.">
        <title>Complete genome sequence of Corynebacterium casei LMG S-19264T (=DSM 44701T), isolated from a smear-ripened cheese.</title>
        <authorList>
            <consortium name="US DOE Joint Genome Institute (JGI-PGF)"/>
            <person name="Walter F."/>
            <person name="Albersmeier A."/>
            <person name="Kalinowski J."/>
            <person name="Ruckert C."/>
        </authorList>
    </citation>
    <scope>NUCLEOTIDE SEQUENCE</scope>
    <source>
        <strain evidence="2">CGMCC 4.7272</strain>
    </source>
</reference>
<comment type="caution">
    <text evidence="2">The sequence shown here is derived from an EMBL/GenBank/DDBJ whole genome shotgun (WGS) entry which is preliminary data.</text>
</comment>
<organism evidence="2 3">
    <name type="scientific">Streptomyces lacrimifluminis</name>
    <dbReference type="NCBI Taxonomy" id="1500077"/>
    <lineage>
        <taxon>Bacteria</taxon>
        <taxon>Bacillati</taxon>
        <taxon>Actinomycetota</taxon>
        <taxon>Actinomycetes</taxon>
        <taxon>Kitasatosporales</taxon>
        <taxon>Streptomycetaceae</taxon>
        <taxon>Streptomyces</taxon>
    </lineage>
</organism>
<dbReference type="GO" id="GO:0003824">
    <property type="term" value="F:catalytic activity"/>
    <property type="evidence" value="ECO:0007669"/>
    <property type="project" value="UniProtKB-ARBA"/>
</dbReference>
<accession>A0A917P505</accession>